<comment type="similarity">
    <text evidence="1">Belongs to the thioredoxin family.</text>
</comment>
<gene>
    <name evidence="5" type="ORF">MPOL1434_LOCUS2391</name>
</gene>
<name>A0A7S0FJI6_9STRA</name>
<evidence type="ECO:0000256" key="1">
    <source>
        <dbReference type="ARBA" id="ARBA00008987"/>
    </source>
</evidence>
<dbReference type="SUPFAM" id="SSF52833">
    <property type="entry name" value="Thioredoxin-like"/>
    <property type="match status" value="1"/>
</dbReference>
<feature type="region of interest" description="Disordered" evidence="2">
    <location>
        <begin position="236"/>
        <end position="260"/>
    </location>
</feature>
<protein>
    <recommendedName>
        <fullName evidence="4">Thioredoxin domain-containing protein</fullName>
    </recommendedName>
</protein>
<dbReference type="PANTHER" id="PTHR43601">
    <property type="entry name" value="THIOREDOXIN, MITOCHONDRIAL"/>
    <property type="match status" value="1"/>
</dbReference>
<feature type="chain" id="PRO_5031303377" description="Thioredoxin domain-containing protein" evidence="3">
    <location>
        <begin position="29"/>
        <end position="260"/>
    </location>
</feature>
<feature type="compositionally biased region" description="Acidic residues" evidence="2">
    <location>
        <begin position="237"/>
        <end position="252"/>
    </location>
</feature>
<organism evidence="5">
    <name type="scientific">Minutocellus polymorphus</name>
    <dbReference type="NCBI Taxonomy" id="265543"/>
    <lineage>
        <taxon>Eukaryota</taxon>
        <taxon>Sar</taxon>
        <taxon>Stramenopiles</taxon>
        <taxon>Ochrophyta</taxon>
        <taxon>Bacillariophyta</taxon>
        <taxon>Mediophyceae</taxon>
        <taxon>Cymatosirophycidae</taxon>
        <taxon>Cymatosirales</taxon>
        <taxon>Cymatosiraceae</taxon>
        <taxon>Minutocellus</taxon>
    </lineage>
</organism>
<evidence type="ECO:0000259" key="4">
    <source>
        <dbReference type="PROSITE" id="PS51352"/>
    </source>
</evidence>
<dbReference type="AlphaFoldDB" id="A0A7S0FJI6"/>
<keyword evidence="3" id="KW-0732">Signal</keyword>
<evidence type="ECO:0000313" key="5">
    <source>
        <dbReference type="EMBL" id="CAD8363326.1"/>
    </source>
</evidence>
<dbReference type="InterPro" id="IPR013766">
    <property type="entry name" value="Thioredoxin_domain"/>
</dbReference>
<evidence type="ECO:0000256" key="3">
    <source>
        <dbReference type="SAM" id="SignalP"/>
    </source>
</evidence>
<feature type="region of interest" description="Disordered" evidence="2">
    <location>
        <begin position="38"/>
        <end position="89"/>
    </location>
</feature>
<dbReference type="PANTHER" id="PTHR43601:SF32">
    <property type="entry name" value="THIOREDOXIN-LIKE 2-2, CHLOROPLASTIC"/>
    <property type="match status" value="1"/>
</dbReference>
<dbReference type="Pfam" id="PF00085">
    <property type="entry name" value="Thioredoxin"/>
    <property type="match status" value="1"/>
</dbReference>
<reference evidence="5" key="1">
    <citation type="submission" date="2021-01" db="EMBL/GenBank/DDBJ databases">
        <authorList>
            <person name="Corre E."/>
            <person name="Pelletier E."/>
            <person name="Niang G."/>
            <person name="Scheremetjew M."/>
            <person name="Finn R."/>
            <person name="Kale V."/>
            <person name="Holt S."/>
            <person name="Cochrane G."/>
            <person name="Meng A."/>
            <person name="Brown T."/>
            <person name="Cohen L."/>
        </authorList>
    </citation>
    <scope>NUCLEOTIDE SEQUENCE</scope>
    <source>
        <strain evidence="5">CCMP3303</strain>
    </source>
</reference>
<dbReference type="InterPro" id="IPR036249">
    <property type="entry name" value="Thioredoxin-like_sf"/>
</dbReference>
<feature type="domain" description="Thioredoxin" evidence="4">
    <location>
        <begin position="98"/>
        <end position="232"/>
    </location>
</feature>
<dbReference type="Gene3D" id="3.40.30.10">
    <property type="entry name" value="Glutaredoxin"/>
    <property type="match status" value="1"/>
</dbReference>
<dbReference type="GO" id="GO:0045454">
    <property type="term" value="P:cell redox homeostasis"/>
    <property type="evidence" value="ECO:0007669"/>
    <property type="project" value="TreeGrafter"/>
</dbReference>
<dbReference type="EMBL" id="HBEJ01004115">
    <property type="protein sequence ID" value="CAD8363326.1"/>
    <property type="molecule type" value="Transcribed_RNA"/>
</dbReference>
<accession>A0A7S0FJI6</accession>
<proteinExistence type="inferred from homology"/>
<evidence type="ECO:0000256" key="2">
    <source>
        <dbReference type="SAM" id="MobiDB-lite"/>
    </source>
</evidence>
<dbReference type="PROSITE" id="PS51352">
    <property type="entry name" value="THIOREDOXIN_2"/>
    <property type="match status" value="1"/>
</dbReference>
<feature type="signal peptide" evidence="3">
    <location>
        <begin position="1"/>
        <end position="28"/>
    </location>
</feature>
<sequence length="260" mass="28780">MPRPTLLTAAAVGLAATTFVASPETVSAFVPIQGVSSTRKRTLPTTSLNAVAPPPMPSPFREEKSDKDKKKKGDGDIGSDDWTETSGGGVRGFVPTFLQRTKTKNEAEAATKSKKRSPRDLITNVETLQDYKTVVADETEKITVVRFYAKWCRSCRAAEPQYHKLVRDFADHDVKFVQVPLKKENAFLHEGLGVPSVPFAHIYHPEGGLVEEMKMNKKKFTKVRTALEQYVSGSCYLEDEPEEDDIADDVDDGTPIGEFQ</sequence>
<feature type="compositionally biased region" description="Basic and acidic residues" evidence="2">
    <location>
        <begin position="60"/>
        <end position="75"/>
    </location>
</feature>